<keyword evidence="2" id="KW-1185">Reference proteome</keyword>
<dbReference type="KEGG" id="kbs:EPA93_29925"/>
<evidence type="ECO:0000313" key="2">
    <source>
        <dbReference type="Proteomes" id="UP000290365"/>
    </source>
</evidence>
<dbReference type="OrthoDB" id="137779at2"/>
<accession>A0A4P6JWW8</accession>
<protein>
    <submittedName>
        <fullName evidence="1">Uncharacterized protein</fullName>
    </submittedName>
</protein>
<reference evidence="1 2" key="1">
    <citation type="submission" date="2019-01" db="EMBL/GenBank/DDBJ databases">
        <title>Ktedonosporobacter rubrisoli SCAWS-G2.</title>
        <authorList>
            <person name="Huang Y."/>
            <person name="Yan B."/>
        </authorList>
    </citation>
    <scope>NUCLEOTIDE SEQUENCE [LARGE SCALE GENOMIC DNA]</scope>
    <source>
        <strain evidence="1 2">SCAWS-G2</strain>
    </source>
</reference>
<gene>
    <name evidence="1" type="ORF">EPA93_29925</name>
</gene>
<proteinExistence type="predicted"/>
<name>A0A4P6JWW8_KTERU</name>
<organism evidence="1 2">
    <name type="scientific">Ktedonosporobacter rubrisoli</name>
    <dbReference type="NCBI Taxonomy" id="2509675"/>
    <lineage>
        <taxon>Bacteria</taxon>
        <taxon>Bacillati</taxon>
        <taxon>Chloroflexota</taxon>
        <taxon>Ktedonobacteria</taxon>
        <taxon>Ktedonobacterales</taxon>
        <taxon>Ktedonosporobacteraceae</taxon>
        <taxon>Ktedonosporobacter</taxon>
    </lineage>
</organism>
<dbReference type="Proteomes" id="UP000290365">
    <property type="component" value="Chromosome"/>
</dbReference>
<evidence type="ECO:0000313" key="1">
    <source>
        <dbReference type="EMBL" id="QBD79975.1"/>
    </source>
</evidence>
<dbReference type="RefSeq" id="WP_129891041.1">
    <property type="nucleotide sequence ID" value="NZ_CP035758.1"/>
</dbReference>
<sequence length="460" mass="52768">MQESLISETAGLTSLQLAQLCQASRIEHTLHLLFHMNHWAKARERLFFADRQGLYQVKAAILRQAYAVGAIEACAYVDGAADFGKDITLEMAADIAAEVVIERLEDLSDASMFANLNEYDHMACGLYTRVTGRKVSSAADICELDVQLMREFIYTRLRDLEARARATRRPIPCPELAALCIAPGDLLYIHGNRFYTLGNWDSWDELDASERRMLDPEGLSLIAFRYSSSNAHYVFHLPFRLAEEFLPQLRICELQRIPTTSRERGEYYGRSITEAECLEHPVEAILGELGVNVAAVCPKLLTDKQEHFMAQAMLYTMWGEDEDFADEDEDLAALWSEDELPEQKVRRCKKKKKSRKHREPGHPTTCCPLCKQKVSPPGLPRLEHWRQAHYWHDLTVSQVRWLVGNVTSKHQFYLDFPPDYRLPNSDKQASGTRYWKLETLRGRLETNSLEVGDVERQDQV</sequence>
<dbReference type="AlphaFoldDB" id="A0A4P6JWW8"/>
<dbReference type="EMBL" id="CP035758">
    <property type="protein sequence ID" value="QBD79975.1"/>
    <property type="molecule type" value="Genomic_DNA"/>
</dbReference>